<gene>
    <name evidence="2" type="ORF">GCM10009123_14520</name>
</gene>
<organism evidence="2 3">
    <name type="scientific">Kangiella japonica</name>
    <dbReference type="NCBI Taxonomy" id="647384"/>
    <lineage>
        <taxon>Bacteria</taxon>
        <taxon>Pseudomonadati</taxon>
        <taxon>Pseudomonadota</taxon>
        <taxon>Gammaproteobacteria</taxon>
        <taxon>Kangiellales</taxon>
        <taxon>Kangiellaceae</taxon>
        <taxon>Kangiella</taxon>
    </lineage>
</organism>
<feature type="transmembrane region" description="Helical" evidence="1">
    <location>
        <begin position="43"/>
        <end position="65"/>
    </location>
</feature>
<feature type="transmembrane region" description="Helical" evidence="1">
    <location>
        <begin position="71"/>
        <end position="92"/>
    </location>
</feature>
<evidence type="ECO:0000313" key="3">
    <source>
        <dbReference type="Proteomes" id="UP001501221"/>
    </source>
</evidence>
<comment type="caution">
    <text evidence="2">The sequence shown here is derived from an EMBL/GenBank/DDBJ whole genome shotgun (WGS) entry which is preliminary data.</text>
</comment>
<keyword evidence="1" id="KW-0812">Transmembrane</keyword>
<reference evidence="2 3" key="1">
    <citation type="journal article" date="2019" name="Int. J. Syst. Evol. Microbiol.">
        <title>The Global Catalogue of Microorganisms (GCM) 10K type strain sequencing project: providing services to taxonomists for standard genome sequencing and annotation.</title>
        <authorList>
            <consortium name="The Broad Institute Genomics Platform"/>
            <consortium name="The Broad Institute Genome Sequencing Center for Infectious Disease"/>
            <person name="Wu L."/>
            <person name="Ma J."/>
        </authorList>
    </citation>
    <scope>NUCLEOTIDE SEQUENCE [LARGE SCALE GENOMIC DNA]</scope>
    <source>
        <strain evidence="2 3">JCM 16211</strain>
    </source>
</reference>
<proteinExistence type="predicted"/>
<name>A0ABN0T0F5_9GAMM</name>
<feature type="transmembrane region" description="Helical" evidence="1">
    <location>
        <begin position="6"/>
        <end position="23"/>
    </location>
</feature>
<accession>A0ABN0T0F5</accession>
<dbReference type="Proteomes" id="UP001501221">
    <property type="component" value="Unassembled WGS sequence"/>
</dbReference>
<dbReference type="EMBL" id="BAAAFM010000003">
    <property type="protein sequence ID" value="GAA0208130.1"/>
    <property type="molecule type" value="Genomic_DNA"/>
</dbReference>
<evidence type="ECO:0000256" key="1">
    <source>
        <dbReference type="SAM" id="Phobius"/>
    </source>
</evidence>
<keyword evidence="1" id="KW-0472">Membrane</keyword>
<protein>
    <submittedName>
        <fullName evidence="2">Uncharacterized protein</fullName>
    </submittedName>
</protein>
<sequence>MIWQVYFWLLVALTLVPLPFKLFEYATGKDKSPLLMKVEEMAFALFIAIGLLGLYGFINTQLFFAQIFWQVWLLIAVAWSILPIFWSAKLAYATEVLGKRRMRIFAAFSCLLYLPLLFAVYFYAFKT</sequence>
<keyword evidence="1" id="KW-1133">Transmembrane helix</keyword>
<feature type="transmembrane region" description="Helical" evidence="1">
    <location>
        <begin position="104"/>
        <end position="124"/>
    </location>
</feature>
<keyword evidence="3" id="KW-1185">Reference proteome</keyword>
<evidence type="ECO:0000313" key="2">
    <source>
        <dbReference type="EMBL" id="GAA0208130.1"/>
    </source>
</evidence>